<name>A0A9D4HX67_DREPO</name>
<gene>
    <name evidence="2" type="ORF">DPMN_040700</name>
</gene>
<dbReference type="Proteomes" id="UP000828390">
    <property type="component" value="Unassembled WGS sequence"/>
</dbReference>
<feature type="region of interest" description="Disordered" evidence="1">
    <location>
        <begin position="26"/>
        <end position="49"/>
    </location>
</feature>
<evidence type="ECO:0000313" key="3">
    <source>
        <dbReference type="Proteomes" id="UP000828390"/>
    </source>
</evidence>
<evidence type="ECO:0000256" key="1">
    <source>
        <dbReference type="SAM" id="MobiDB-lite"/>
    </source>
</evidence>
<protein>
    <submittedName>
        <fullName evidence="2">Uncharacterized protein</fullName>
    </submittedName>
</protein>
<dbReference type="EMBL" id="JAIWYP010000011">
    <property type="protein sequence ID" value="KAH3734261.1"/>
    <property type="molecule type" value="Genomic_DNA"/>
</dbReference>
<comment type="caution">
    <text evidence="2">The sequence shown here is derived from an EMBL/GenBank/DDBJ whole genome shotgun (WGS) entry which is preliminary data.</text>
</comment>
<evidence type="ECO:0000313" key="2">
    <source>
        <dbReference type="EMBL" id="KAH3734261.1"/>
    </source>
</evidence>
<sequence>MAEGGIEHSVSDTESVFRHSILYSDHSRTSKTQQPLGVSHPQRVQRQEESPYTTVFAVVTFGSLRLKVFIDTKAYSVDNVELVRNGKRWRDTAALQSITTAACTDTDRGCVINGERSETQYLVQSLL</sequence>
<organism evidence="2 3">
    <name type="scientific">Dreissena polymorpha</name>
    <name type="common">Zebra mussel</name>
    <name type="synonym">Mytilus polymorpha</name>
    <dbReference type="NCBI Taxonomy" id="45954"/>
    <lineage>
        <taxon>Eukaryota</taxon>
        <taxon>Metazoa</taxon>
        <taxon>Spiralia</taxon>
        <taxon>Lophotrochozoa</taxon>
        <taxon>Mollusca</taxon>
        <taxon>Bivalvia</taxon>
        <taxon>Autobranchia</taxon>
        <taxon>Heteroconchia</taxon>
        <taxon>Euheterodonta</taxon>
        <taxon>Imparidentia</taxon>
        <taxon>Neoheterodontei</taxon>
        <taxon>Myida</taxon>
        <taxon>Dreissenoidea</taxon>
        <taxon>Dreissenidae</taxon>
        <taxon>Dreissena</taxon>
    </lineage>
</organism>
<dbReference type="AlphaFoldDB" id="A0A9D4HX67"/>
<reference evidence="2" key="2">
    <citation type="submission" date="2020-11" db="EMBL/GenBank/DDBJ databases">
        <authorList>
            <person name="McCartney M.A."/>
            <person name="Auch B."/>
            <person name="Kono T."/>
            <person name="Mallez S."/>
            <person name="Becker A."/>
            <person name="Gohl D.M."/>
            <person name="Silverstein K.A.T."/>
            <person name="Koren S."/>
            <person name="Bechman K.B."/>
            <person name="Herman A."/>
            <person name="Abrahante J.E."/>
            <person name="Garbe J."/>
        </authorList>
    </citation>
    <scope>NUCLEOTIDE SEQUENCE</scope>
    <source>
        <strain evidence="2">Duluth1</strain>
        <tissue evidence="2">Whole animal</tissue>
    </source>
</reference>
<keyword evidence="3" id="KW-1185">Reference proteome</keyword>
<proteinExistence type="predicted"/>
<reference evidence="2" key="1">
    <citation type="journal article" date="2019" name="bioRxiv">
        <title>The Genome of the Zebra Mussel, Dreissena polymorpha: A Resource for Invasive Species Research.</title>
        <authorList>
            <person name="McCartney M.A."/>
            <person name="Auch B."/>
            <person name="Kono T."/>
            <person name="Mallez S."/>
            <person name="Zhang Y."/>
            <person name="Obille A."/>
            <person name="Becker A."/>
            <person name="Abrahante J.E."/>
            <person name="Garbe J."/>
            <person name="Badalamenti J.P."/>
            <person name="Herman A."/>
            <person name="Mangelson H."/>
            <person name="Liachko I."/>
            <person name="Sullivan S."/>
            <person name="Sone E.D."/>
            <person name="Koren S."/>
            <person name="Silverstein K.A.T."/>
            <person name="Beckman K.B."/>
            <person name="Gohl D.M."/>
        </authorList>
    </citation>
    <scope>NUCLEOTIDE SEQUENCE</scope>
    <source>
        <strain evidence="2">Duluth1</strain>
        <tissue evidence="2">Whole animal</tissue>
    </source>
</reference>
<accession>A0A9D4HX67</accession>